<evidence type="ECO:0008006" key="3">
    <source>
        <dbReference type="Google" id="ProtNLM"/>
    </source>
</evidence>
<evidence type="ECO:0000313" key="1">
    <source>
        <dbReference type="EMBL" id="KAJ1211499.1"/>
    </source>
</evidence>
<name>A0AAV7WEL3_PLEWA</name>
<feature type="non-terminal residue" evidence="1">
    <location>
        <position position="1"/>
    </location>
</feature>
<dbReference type="Proteomes" id="UP001066276">
    <property type="component" value="Chromosome 1_2"/>
</dbReference>
<gene>
    <name evidence="1" type="ORF">NDU88_006858</name>
</gene>
<organism evidence="1 2">
    <name type="scientific">Pleurodeles waltl</name>
    <name type="common">Iberian ribbed newt</name>
    <dbReference type="NCBI Taxonomy" id="8319"/>
    <lineage>
        <taxon>Eukaryota</taxon>
        <taxon>Metazoa</taxon>
        <taxon>Chordata</taxon>
        <taxon>Craniata</taxon>
        <taxon>Vertebrata</taxon>
        <taxon>Euteleostomi</taxon>
        <taxon>Amphibia</taxon>
        <taxon>Batrachia</taxon>
        <taxon>Caudata</taxon>
        <taxon>Salamandroidea</taxon>
        <taxon>Salamandridae</taxon>
        <taxon>Pleurodelinae</taxon>
        <taxon>Pleurodeles</taxon>
    </lineage>
</organism>
<dbReference type="AlphaFoldDB" id="A0AAV7WEL3"/>
<feature type="non-terminal residue" evidence="1">
    <location>
        <position position="110"/>
    </location>
</feature>
<dbReference type="PANTHER" id="PTHR21301:SF10">
    <property type="entry name" value="REVERSE TRANSCRIPTASE DOMAIN-CONTAINING PROTEIN"/>
    <property type="match status" value="1"/>
</dbReference>
<keyword evidence="2" id="KW-1185">Reference proteome</keyword>
<proteinExistence type="predicted"/>
<protein>
    <recommendedName>
        <fullName evidence="3">Reverse transcriptase domain-containing protein</fullName>
    </recommendedName>
</protein>
<accession>A0AAV7WEL3</accession>
<dbReference type="EMBL" id="JANPWB010000002">
    <property type="protein sequence ID" value="KAJ1211499.1"/>
    <property type="molecule type" value="Genomic_DNA"/>
</dbReference>
<sequence>FLLISKPKLPAIYGVPKTHKQVQDPPLRPIMSTIGSATEPLSKYIHSFLKPLIIDFPSCVKDTGHMISQIEGLFFNPESSFLVTLDVEALYTNIPQQEAYEAVRKLLTDT</sequence>
<dbReference type="PANTHER" id="PTHR21301">
    <property type="entry name" value="REVERSE TRANSCRIPTASE"/>
    <property type="match status" value="1"/>
</dbReference>
<evidence type="ECO:0000313" key="2">
    <source>
        <dbReference type="Proteomes" id="UP001066276"/>
    </source>
</evidence>
<comment type="caution">
    <text evidence="1">The sequence shown here is derived from an EMBL/GenBank/DDBJ whole genome shotgun (WGS) entry which is preliminary data.</text>
</comment>
<reference evidence="1" key="1">
    <citation type="journal article" date="2022" name="bioRxiv">
        <title>Sequencing and chromosome-scale assembly of the giantPleurodeles waltlgenome.</title>
        <authorList>
            <person name="Brown T."/>
            <person name="Elewa A."/>
            <person name="Iarovenko S."/>
            <person name="Subramanian E."/>
            <person name="Araus A.J."/>
            <person name="Petzold A."/>
            <person name="Susuki M."/>
            <person name="Suzuki K.-i.T."/>
            <person name="Hayashi T."/>
            <person name="Toyoda A."/>
            <person name="Oliveira C."/>
            <person name="Osipova E."/>
            <person name="Leigh N.D."/>
            <person name="Simon A."/>
            <person name="Yun M.H."/>
        </authorList>
    </citation>
    <scope>NUCLEOTIDE SEQUENCE</scope>
    <source>
        <strain evidence="1">20211129_DDA</strain>
        <tissue evidence="1">Liver</tissue>
    </source>
</reference>